<accession>A0A518G0C0</accession>
<dbReference type="PROSITE" id="PS51257">
    <property type="entry name" value="PROKAR_LIPOPROTEIN"/>
    <property type="match status" value="1"/>
</dbReference>
<dbReference type="Proteomes" id="UP000318017">
    <property type="component" value="Chromosome"/>
</dbReference>
<sequence>MKKIAILGIVCLFSSGCGWLPLRRGAPCNTNCATLPPAPAPGCVGCENSAGYGSYDSGLNGSNIYYGNEYPVESFNEGTISPPMSTITPTT</sequence>
<dbReference type="RefSeq" id="WP_145072953.1">
    <property type="nucleotide sequence ID" value="NZ_CP036298.1"/>
</dbReference>
<dbReference type="KEGG" id="ahel:Q31a_03220"/>
<evidence type="ECO:0008006" key="3">
    <source>
        <dbReference type="Google" id="ProtNLM"/>
    </source>
</evidence>
<reference evidence="1 2" key="1">
    <citation type="submission" date="2019-02" db="EMBL/GenBank/DDBJ databases">
        <title>Deep-cultivation of Planctomycetes and their phenomic and genomic characterization uncovers novel biology.</title>
        <authorList>
            <person name="Wiegand S."/>
            <person name="Jogler M."/>
            <person name="Boedeker C."/>
            <person name="Pinto D."/>
            <person name="Vollmers J."/>
            <person name="Rivas-Marin E."/>
            <person name="Kohn T."/>
            <person name="Peeters S.H."/>
            <person name="Heuer A."/>
            <person name="Rast P."/>
            <person name="Oberbeckmann S."/>
            <person name="Bunk B."/>
            <person name="Jeske O."/>
            <person name="Meyerdierks A."/>
            <person name="Storesund J.E."/>
            <person name="Kallscheuer N."/>
            <person name="Luecker S."/>
            <person name="Lage O.M."/>
            <person name="Pohl T."/>
            <person name="Merkel B.J."/>
            <person name="Hornburger P."/>
            <person name="Mueller R.-W."/>
            <person name="Bruemmer F."/>
            <person name="Labrenz M."/>
            <person name="Spormann A.M."/>
            <person name="Op den Camp H."/>
            <person name="Overmann J."/>
            <person name="Amann R."/>
            <person name="Jetten M.S.M."/>
            <person name="Mascher T."/>
            <person name="Medema M.H."/>
            <person name="Devos D.P."/>
            <person name="Kaster A.-K."/>
            <person name="Ovreas L."/>
            <person name="Rohde M."/>
            <person name="Galperin M.Y."/>
            <person name="Jogler C."/>
        </authorList>
    </citation>
    <scope>NUCLEOTIDE SEQUENCE [LARGE SCALE GENOMIC DNA]</scope>
    <source>
        <strain evidence="1 2">Q31a</strain>
    </source>
</reference>
<evidence type="ECO:0000313" key="1">
    <source>
        <dbReference type="EMBL" id="QDV22043.1"/>
    </source>
</evidence>
<proteinExistence type="predicted"/>
<name>A0A518G0C0_9BACT</name>
<protein>
    <recommendedName>
        <fullName evidence="3">Lipoprotein</fullName>
    </recommendedName>
</protein>
<gene>
    <name evidence="1" type="ORF">Q31a_03220</name>
</gene>
<evidence type="ECO:0000313" key="2">
    <source>
        <dbReference type="Proteomes" id="UP000318017"/>
    </source>
</evidence>
<organism evidence="1 2">
    <name type="scientific">Aureliella helgolandensis</name>
    <dbReference type="NCBI Taxonomy" id="2527968"/>
    <lineage>
        <taxon>Bacteria</taxon>
        <taxon>Pseudomonadati</taxon>
        <taxon>Planctomycetota</taxon>
        <taxon>Planctomycetia</taxon>
        <taxon>Pirellulales</taxon>
        <taxon>Pirellulaceae</taxon>
        <taxon>Aureliella</taxon>
    </lineage>
</organism>
<keyword evidence="2" id="KW-1185">Reference proteome</keyword>
<dbReference type="EMBL" id="CP036298">
    <property type="protein sequence ID" value="QDV22043.1"/>
    <property type="molecule type" value="Genomic_DNA"/>
</dbReference>
<dbReference type="AlphaFoldDB" id="A0A518G0C0"/>